<keyword evidence="1" id="KW-0677">Repeat</keyword>
<keyword evidence="3" id="KW-0472">Membrane</keyword>
<evidence type="ECO:0000256" key="1">
    <source>
        <dbReference type="ARBA" id="ARBA00022737"/>
    </source>
</evidence>
<dbReference type="SUPFAM" id="SSF48452">
    <property type="entry name" value="TPR-like"/>
    <property type="match status" value="1"/>
</dbReference>
<feature type="transmembrane region" description="Helical" evidence="3">
    <location>
        <begin position="103"/>
        <end position="124"/>
    </location>
</feature>
<evidence type="ECO:0000256" key="2">
    <source>
        <dbReference type="ARBA" id="ARBA00022803"/>
    </source>
</evidence>
<dbReference type="RefSeq" id="WP_142904351.1">
    <property type="nucleotide sequence ID" value="NZ_ML660092.1"/>
</dbReference>
<dbReference type="Gene3D" id="1.25.40.10">
    <property type="entry name" value="Tetratricopeptide repeat domain"/>
    <property type="match status" value="1"/>
</dbReference>
<accession>A0A545TQR4</accession>
<reference evidence="4 5" key="1">
    <citation type="submission" date="2019-06" db="EMBL/GenBank/DDBJ databases">
        <title>Whole genome sequence for Cellvibrionaceae sp. R142.</title>
        <authorList>
            <person name="Wang G."/>
        </authorList>
    </citation>
    <scope>NUCLEOTIDE SEQUENCE [LARGE SCALE GENOMIC DNA]</scope>
    <source>
        <strain evidence="4 5">R142</strain>
    </source>
</reference>
<feature type="transmembrane region" description="Helical" evidence="3">
    <location>
        <begin position="161"/>
        <end position="182"/>
    </location>
</feature>
<feature type="transmembrane region" description="Helical" evidence="3">
    <location>
        <begin position="136"/>
        <end position="155"/>
    </location>
</feature>
<evidence type="ECO:0000256" key="3">
    <source>
        <dbReference type="SAM" id="Phobius"/>
    </source>
</evidence>
<keyword evidence="2" id="KW-0802">TPR repeat</keyword>
<protein>
    <submittedName>
        <fullName evidence="4">Uncharacterized protein</fullName>
    </submittedName>
</protein>
<feature type="transmembrane region" description="Helical" evidence="3">
    <location>
        <begin position="379"/>
        <end position="396"/>
    </location>
</feature>
<feature type="transmembrane region" description="Helical" evidence="3">
    <location>
        <begin position="216"/>
        <end position="232"/>
    </location>
</feature>
<feature type="transmembrane region" description="Helical" evidence="3">
    <location>
        <begin position="403"/>
        <end position="426"/>
    </location>
</feature>
<feature type="transmembrane region" description="Helical" evidence="3">
    <location>
        <begin position="319"/>
        <end position="341"/>
    </location>
</feature>
<gene>
    <name evidence="4" type="ORF">FKG94_11370</name>
</gene>
<sequence>MSSLFSWESSKHKTLAAISLAAILILAAVIYASGLEGVFVFDDAVNITGNIAVQIDSLSPDVLRIAMFSYGDGVFKRPISMLSLALNHYFSGLDPYAYKLTNLLIHLLCGVIVFIFSTLIFCALRLRGIVGVTDRVSLWASVAITAAWLLHPLNLTTVLYIVQRMTGLSALFVWLGLALYCWGRLRQLQGRGGYIAILCAFFICTPLAFLAKENGALLPLFLLVVEWILFGFNQDDGRKSRFVVTLFAAFVVLPGIILLIFLAVNPEWLMATYEKRQFTLEERVLTQPRVLFFYLKMTLIPQLSDLGLYHDDIVVSQGLLSPATTLLAWLGISVLIFSAFLLRNSQPVASFGILFFLAAHAMESTIFPLEMAHEHRNYVALYGVLFTVIFYLCTVFSQKRISVVLRTAVIGLIILFASITSVRAVVWGDIVEQASLAVKHHPNSARSHYQLGRVYWSLMEASENDQLGKYANLAYRQFLTAAELNNTHRAGNLVVAFHLASFRLAQGHLENVASYPQEELFTSLTEYPISHFTAASLTGLGDCAAYDWCQVETQTINDIFNRALANPSVDGKVRSRLLATSANVLFQQNEVALAIDRTEEALSLEPEHLQHYLNLSMLLLAVGEVGRAKEIIYEVKSKDDAGLFSNQVENQEAAIARFEEMNVN</sequence>
<name>A0A545TQR4_9GAMM</name>
<comment type="caution">
    <text evidence="4">The sequence shown here is derived from an EMBL/GenBank/DDBJ whole genome shotgun (WGS) entry which is preliminary data.</text>
</comment>
<feature type="transmembrane region" description="Helical" evidence="3">
    <location>
        <begin position="194"/>
        <end position="210"/>
    </location>
</feature>
<keyword evidence="3" id="KW-1133">Transmembrane helix</keyword>
<dbReference type="PANTHER" id="PTHR44227">
    <property type="match status" value="1"/>
</dbReference>
<dbReference type="InterPro" id="IPR052346">
    <property type="entry name" value="O-mannosyl-transferase_TMTC"/>
</dbReference>
<dbReference type="OrthoDB" id="8566379at2"/>
<evidence type="ECO:0000313" key="5">
    <source>
        <dbReference type="Proteomes" id="UP000319732"/>
    </source>
</evidence>
<organism evidence="4 5">
    <name type="scientific">Exilibacterium tricleocarpae</name>
    <dbReference type="NCBI Taxonomy" id="2591008"/>
    <lineage>
        <taxon>Bacteria</taxon>
        <taxon>Pseudomonadati</taxon>
        <taxon>Pseudomonadota</taxon>
        <taxon>Gammaproteobacteria</taxon>
        <taxon>Cellvibrionales</taxon>
        <taxon>Cellvibrionaceae</taxon>
        <taxon>Exilibacterium</taxon>
    </lineage>
</organism>
<dbReference type="InterPro" id="IPR011990">
    <property type="entry name" value="TPR-like_helical_dom_sf"/>
</dbReference>
<keyword evidence="5" id="KW-1185">Reference proteome</keyword>
<proteinExistence type="predicted"/>
<feature type="transmembrane region" description="Helical" evidence="3">
    <location>
        <begin position="348"/>
        <end position="367"/>
    </location>
</feature>
<keyword evidence="3" id="KW-0812">Transmembrane</keyword>
<dbReference type="PANTHER" id="PTHR44227:SF3">
    <property type="entry name" value="PROTEIN O-MANNOSYL-TRANSFERASE TMTC4"/>
    <property type="match status" value="1"/>
</dbReference>
<feature type="transmembrane region" description="Helical" evidence="3">
    <location>
        <begin position="244"/>
        <end position="264"/>
    </location>
</feature>
<dbReference type="AlphaFoldDB" id="A0A545TQR4"/>
<dbReference type="Proteomes" id="UP000319732">
    <property type="component" value="Unassembled WGS sequence"/>
</dbReference>
<dbReference type="EMBL" id="VHSG01000011">
    <property type="protein sequence ID" value="TQV79461.1"/>
    <property type="molecule type" value="Genomic_DNA"/>
</dbReference>
<evidence type="ECO:0000313" key="4">
    <source>
        <dbReference type="EMBL" id="TQV79461.1"/>
    </source>
</evidence>